<organism evidence="1 2">
    <name type="scientific">Acetobacter indonesiensis</name>
    <dbReference type="NCBI Taxonomy" id="104101"/>
    <lineage>
        <taxon>Bacteria</taxon>
        <taxon>Pseudomonadati</taxon>
        <taxon>Pseudomonadota</taxon>
        <taxon>Alphaproteobacteria</taxon>
        <taxon>Acetobacterales</taxon>
        <taxon>Acetobacteraceae</taxon>
        <taxon>Acetobacter</taxon>
    </lineage>
</organism>
<evidence type="ECO:0000313" key="1">
    <source>
        <dbReference type="EMBL" id="GEN04256.1"/>
    </source>
</evidence>
<reference evidence="1 2" key="1">
    <citation type="submission" date="2019-07" db="EMBL/GenBank/DDBJ databases">
        <title>Whole genome shotgun sequence of Acetobacter indonesiensis NBRC 16471.</title>
        <authorList>
            <person name="Hosoyama A."/>
            <person name="Uohara A."/>
            <person name="Ohji S."/>
            <person name="Ichikawa N."/>
        </authorList>
    </citation>
    <scope>NUCLEOTIDE SEQUENCE [LARGE SCALE GENOMIC DNA]</scope>
    <source>
        <strain evidence="1 2">NBRC 16471</strain>
    </source>
</reference>
<name>A0A6N3T4T6_9PROT</name>
<gene>
    <name evidence="1" type="ORF">AIN02nite_22810</name>
</gene>
<comment type="caution">
    <text evidence="1">The sequence shown here is derived from an EMBL/GenBank/DDBJ whole genome shotgun (WGS) entry which is preliminary data.</text>
</comment>
<protein>
    <submittedName>
        <fullName evidence="1">Uncharacterized protein</fullName>
    </submittedName>
</protein>
<dbReference type="Proteomes" id="UP000321104">
    <property type="component" value="Unassembled WGS sequence"/>
</dbReference>
<dbReference type="EMBL" id="BJXQ01000015">
    <property type="protein sequence ID" value="GEN04256.1"/>
    <property type="molecule type" value="Genomic_DNA"/>
</dbReference>
<proteinExistence type="predicted"/>
<sequence>MMLSVQRVEANKLGIGNRHKRKNDKWNERQGFSYFCHRSLPTLDNHSWMSENSFIHKKFIY</sequence>
<accession>A0A6N3T4T6</accession>
<dbReference type="AlphaFoldDB" id="A0A6N3T4T6"/>
<evidence type="ECO:0000313" key="2">
    <source>
        <dbReference type="Proteomes" id="UP000321104"/>
    </source>
</evidence>